<dbReference type="InterPro" id="IPR037038">
    <property type="entry name" value="HepT-like_sf"/>
</dbReference>
<protein>
    <recommendedName>
        <fullName evidence="3">Nucleotide pyrophosphohydrolase</fullName>
    </recommendedName>
</protein>
<reference evidence="1 2" key="1">
    <citation type="submission" date="2017-09" db="EMBL/GenBank/DDBJ databases">
        <title>Depth-based differentiation of microbial function through sediment-hosted aquifers and enrichment of novel symbionts in the deep terrestrial subsurface.</title>
        <authorList>
            <person name="Probst A.J."/>
            <person name="Ladd B."/>
            <person name="Jarett J.K."/>
            <person name="Geller-Mcgrath D.E."/>
            <person name="Sieber C.M."/>
            <person name="Emerson J.B."/>
            <person name="Anantharaman K."/>
            <person name="Thomas B.C."/>
            <person name="Malmstrom R."/>
            <person name="Stieglmeier M."/>
            <person name="Klingl A."/>
            <person name="Woyke T."/>
            <person name="Ryan C.M."/>
            <person name="Banfield J.F."/>
        </authorList>
    </citation>
    <scope>NUCLEOTIDE SEQUENCE [LARGE SCALE GENOMIC DNA]</scope>
    <source>
        <strain evidence="1">CG23_combo_of_CG06-09_8_20_14_all_48_7</strain>
    </source>
</reference>
<organism evidence="1 2">
    <name type="scientific">bacterium (Candidatus Ratteibacteria) CG23_combo_of_CG06-09_8_20_14_all_48_7</name>
    <dbReference type="NCBI Taxonomy" id="2014292"/>
    <lineage>
        <taxon>Bacteria</taxon>
        <taxon>Candidatus Ratteibacteria</taxon>
    </lineage>
</organism>
<dbReference type="Gene3D" id="1.20.120.580">
    <property type="entry name" value="bsu32300-like"/>
    <property type="match status" value="1"/>
</dbReference>
<comment type="caution">
    <text evidence="1">The sequence shown here is derived from an EMBL/GenBank/DDBJ whole genome shotgun (WGS) entry which is preliminary data.</text>
</comment>
<sequence length="89" mass="10368">MPDFKYAEGRIAESLQFITEEMVEFDKEYACKSWKEYQDDRKLQKIIDRTIENILTAFIEISGTILTEKGIAVESYSDTLKKIGEFFGL</sequence>
<dbReference type="Proteomes" id="UP000230392">
    <property type="component" value="Unassembled WGS sequence"/>
</dbReference>
<proteinExistence type="predicted"/>
<feature type="non-terminal residue" evidence="1">
    <location>
        <position position="89"/>
    </location>
</feature>
<evidence type="ECO:0008006" key="3">
    <source>
        <dbReference type="Google" id="ProtNLM"/>
    </source>
</evidence>
<accession>A0A2G9YB16</accession>
<dbReference type="EMBL" id="PCRF01000109">
    <property type="protein sequence ID" value="PIP16417.1"/>
    <property type="molecule type" value="Genomic_DNA"/>
</dbReference>
<evidence type="ECO:0000313" key="2">
    <source>
        <dbReference type="Proteomes" id="UP000230392"/>
    </source>
</evidence>
<gene>
    <name evidence="1" type="ORF">COX46_02320</name>
</gene>
<dbReference type="AlphaFoldDB" id="A0A2G9YB16"/>
<evidence type="ECO:0000313" key="1">
    <source>
        <dbReference type="EMBL" id="PIP16417.1"/>
    </source>
</evidence>
<name>A0A2G9YB16_9BACT</name>